<feature type="transmembrane region" description="Helical" evidence="6">
    <location>
        <begin position="12"/>
        <end position="36"/>
    </location>
</feature>
<evidence type="ECO:0000256" key="4">
    <source>
        <dbReference type="ARBA" id="ARBA00022989"/>
    </source>
</evidence>
<feature type="transmembrane region" description="Helical" evidence="6">
    <location>
        <begin position="183"/>
        <end position="209"/>
    </location>
</feature>
<feature type="transmembrane region" description="Helical" evidence="6">
    <location>
        <begin position="88"/>
        <end position="108"/>
    </location>
</feature>
<evidence type="ECO:0000256" key="6">
    <source>
        <dbReference type="SAM" id="Phobius"/>
    </source>
</evidence>
<evidence type="ECO:0000256" key="1">
    <source>
        <dbReference type="ARBA" id="ARBA00004651"/>
    </source>
</evidence>
<sequence>MPPQRGFVHGAMLLAGAAMVAKLLGSVYTIVLQNVIGDSGMGLFQMAYPIYATLLAIATAGFPVAVSKLVSEQLARGEDAEVRHTLRVAGWMLTGAGVVTFAILFLGADLWAKVAGDARAAWAIRAIAPALLLVPVMSALRGYFQGFQWMYPTAVSQVVEQFVRVATILVMAVWLMRQGYGEAAAAAGAAFGAVTGAFAGLLLLGYYWVTRHPETGADHRLRRAGARPGAARRLLYYALPISLGALVVPLMNNVDVVTVVNLLKQSGEPQATATAEFGLLTGRAFKLMMLPTTLASSIGIAVMPAVSEAFTLGFRRLMEDRVDQAVRLTLLLSLPAAVGLALLARPVDLALFKDTAGSDVIQVMAFATVFASLQTTLAAVLQGAGWVYLPVLHLLAGSACKVAGNLAWVAGSGIRGAALATVLGYAVATLLNLWAVRRYLGVRIDWLNWAVRPGLATFVMGGFVFAMSRQWMMWGGLSQPREWVAVAAAAMVLGGGLIYFLALAACGALSRAELEAVPKVGPRLAAWCSKLGLLRT</sequence>
<dbReference type="PANTHER" id="PTHR30250:SF21">
    <property type="entry name" value="LIPID II FLIPPASE MURJ"/>
    <property type="match status" value="1"/>
</dbReference>
<dbReference type="InterPro" id="IPR024923">
    <property type="entry name" value="PG_synth_SpoVB"/>
</dbReference>
<dbReference type="GO" id="GO:0005886">
    <property type="term" value="C:plasma membrane"/>
    <property type="evidence" value="ECO:0007669"/>
    <property type="project" value="UniProtKB-SubCell"/>
</dbReference>
<feature type="transmembrane region" description="Helical" evidence="6">
    <location>
        <begin position="486"/>
        <end position="509"/>
    </location>
</feature>
<feature type="transmembrane region" description="Helical" evidence="6">
    <location>
        <begin position="230"/>
        <end position="251"/>
    </location>
</feature>
<dbReference type="STRING" id="392015.SAMN05421543_11826"/>
<organism evidence="7 8">
    <name type="scientific">Alicyclobacillus macrosporangiidus</name>
    <dbReference type="NCBI Taxonomy" id="392015"/>
    <lineage>
        <taxon>Bacteria</taxon>
        <taxon>Bacillati</taxon>
        <taxon>Bacillota</taxon>
        <taxon>Bacilli</taxon>
        <taxon>Bacillales</taxon>
        <taxon>Alicyclobacillaceae</taxon>
        <taxon>Alicyclobacillus</taxon>
    </lineage>
</organism>
<keyword evidence="3 6" id="KW-0812">Transmembrane</keyword>
<accession>A0A1I7KQR3</accession>
<reference evidence="8" key="1">
    <citation type="submission" date="2016-10" db="EMBL/GenBank/DDBJ databases">
        <authorList>
            <person name="Varghese N."/>
        </authorList>
    </citation>
    <scope>NUCLEOTIDE SEQUENCE [LARGE SCALE GENOMIC DNA]</scope>
    <source>
        <strain evidence="8">DSM 17980</strain>
    </source>
</reference>
<dbReference type="EMBL" id="FPBV01000018">
    <property type="protein sequence ID" value="SFU99783.1"/>
    <property type="molecule type" value="Genomic_DNA"/>
</dbReference>
<feature type="transmembrane region" description="Helical" evidence="6">
    <location>
        <begin position="414"/>
        <end position="434"/>
    </location>
</feature>
<proteinExistence type="predicted"/>
<feature type="transmembrane region" description="Helical" evidence="6">
    <location>
        <begin position="48"/>
        <end position="67"/>
    </location>
</feature>
<dbReference type="AlphaFoldDB" id="A0A1I7KQR3"/>
<dbReference type="PANTHER" id="PTHR30250">
    <property type="entry name" value="PST FAMILY PREDICTED COLANIC ACID TRANSPORTER"/>
    <property type="match status" value="1"/>
</dbReference>
<evidence type="ECO:0000256" key="3">
    <source>
        <dbReference type="ARBA" id="ARBA00022692"/>
    </source>
</evidence>
<dbReference type="InterPro" id="IPR002797">
    <property type="entry name" value="Polysacc_synth"/>
</dbReference>
<feature type="transmembrane region" description="Helical" evidence="6">
    <location>
        <begin position="446"/>
        <end position="466"/>
    </location>
</feature>
<protein>
    <submittedName>
        <fullName evidence="7">Polysaccharide transporter, PST family/stage V sporulation protein B</fullName>
    </submittedName>
</protein>
<feature type="transmembrane region" description="Helical" evidence="6">
    <location>
        <begin position="387"/>
        <end position="408"/>
    </location>
</feature>
<keyword evidence="4 6" id="KW-1133">Transmembrane helix</keyword>
<evidence type="ECO:0000313" key="7">
    <source>
        <dbReference type="EMBL" id="SFU99783.1"/>
    </source>
</evidence>
<comment type="subcellular location">
    <subcellularLocation>
        <location evidence="1">Cell membrane</location>
        <topology evidence="1">Multi-pass membrane protein</topology>
    </subcellularLocation>
</comment>
<evidence type="ECO:0000256" key="5">
    <source>
        <dbReference type="ARBA" id="ARBA00023136"/>
    </source>
</evidence>
<name>A0A1I7KQR3_9BACL</name>
<dbReference type="InterPro" id="IPR050833">
    <property type="entry name" value="Poly_Biosynth_Transport"/>
</dbReference>
<feature type="transmembrane region" description="Helical" evidence="6">
    <location>
        <begin position="326"/>
        <end position="344"/>
    </location>
</feature>
<feature type="transmembrane region" description="Helical" evidence="6">
    <location>
        <begin position="294"/>
        <end position="314"/>
    </location>
</feature>
<evidence type="ECO:0000256" key="2">
    <source>
        <dbReference type="ARBA" id="ARBA00022475"/>
    </source>
</evidence>
<dbReference type="eggNOG" id="COG2244">
    <property type="taxonomic scope" value="Bacteria"/>
</dbReference>
<evidence type="ECO:0000313" key="8">
    <source>
        <dbReference type="Proteomes" id="UP000183508"/>
    </source>
</evidence>
<feature type="transmembrane region" description="Helical" evidence="6">
    <location>
        <begin position="360"/>
        <end position="380"/>
    </location>
</feature>
<keyword evidence="5 6" id="KW-0472">Membrane</keyword>
<dbReference type="CDD" id="cd13124">
    <property type="entry name" value="MATE_SpoVB_like"/>
    <property type="match status" value="1"/>
</dbReference>
<keyword evidence="2" id="KW-1003">Cell membrane</keyword>
<dbReference type="OrthoDB" id="9775950at2"/>
<dbReference type="Pfam" id="PF01943">
    <property type="entry name" value="Polysacc_synt"/>
    <property type="match status" value="1"/>
</dbReference>
<feature type="transmembrane region" description="Helical" evidence="6">
    <location>
        <begin position="120"/>
        <end position="140"/>
    </location>
</feature>
<dbReference type="RefSeq" id="WP_083430537.1">
    <property type="nucleotide sequence ID" value="NZ_FPBV01000018.1"/>
</dbReference>
<keyword evidence="8" id="KW-1185">Reference proteome</keyword>
<gene>
    <name evidence="7" type="ORF">SAMN05421543_11826</name>
</gene>
<dbReference type="Proteomes" id="UP000183508">
    <property type="component" value="Unassembled WGS sequence"/>
</dbReference>
<feature type="transmembrane region" description="Helical" evidence="6">
    <location>
        <begin position="161"/>
        <end position="177"/>
    </location>
</feature>
<dbReference type="PIRSF" id="PIRSF038958">
    <property type="entry name" value="PG_synth_SpoVB"/>
    <property type="match status" value="1"/>
</dbReference>